<dbReference type="InterPro" id="IPR029058">
    <property type="entry name" value="AB_hydrolase_fold"/>
</dbReference>
<evidence type="ECO:0000313" key="3">
    <source>
        <dbReference type="EMBL" id="KPL13893.1"/>
    </source>
</evidence>
<dbReference type="Gene3D" id="3.40.50.1820">
    <property type="entry name" value="alpha/beta hydrolase"/>
    <property type="match status" value="1"/>
</dbReference>
<name>A0A0S8JZ69_UNCW3</name>
<proteinExistence type="predicted"/>
<dbReference type="Gene3D" id="1.10.3020.10">
    <property type="entry name" value="alpha-amino acid ester hydrolase ( Helical cap domain)"/>
    <property type="match status" value="1"/>
</dbReference>
<accession>A0A0S8JZ69</accession>
<evidence type="ECO:0000313" key="4">
    <source>
        <dbReference type="Proteomes" id="UP000050975"/>
    </source>
</evidence>
<protein>
    <recommendedName>
        <fullName evidence="2">Xaa-Pro dipeptidyl-peptidase C-terminal domain-containing protein</fullName>
    </recommendedName>
</protein>
<evidence type="ECO:0000256" key="1">
    <source>
        <dbReference type="ARBA" id="ARBA00022801"/>
    </source>
</evidence>
<gene>
    <name evidence="3" type="ORF">AMJ74_04420</name>
</gene>
<dbReference type="AlphaFoldDB" id="A0A0S8JZ69"/>
<dbReference type="SUPFAM" id="SSF49785">
    <property type="entry name" value="Galactose-binding domain-like"/>
    <property type="match status" value="1"/>
</dbReference>
<comment type="caution">
    <text evidence="3">The sequence shown here is derived from an EMBL/GenBank/DDBJ whole genome shotgun (WGS) entry which is preliminary data.</text>
</comment>
<evidence type="ECO:0000259" key="2">
    <source>
        <dbReference type="SMART" id="SM00939"/>
    </source>
</evidence>
<organism evidence="3 4">
    <name type="scientific">candidate division WOR_3 bacterium SM1_77</name>
    <dbReference type="NCBI Taxonomy" id="1703778"/>
    <lineage>
        <taxon>Bacteria</taxon>
        <taxon>Bacteria division WOR-3</taxon>
    </lineage>
</organism>
<dbReference type="Pfam" id="PF08530">
    <property type="entry name" value="PepX_C"/>
    <property type="match status" value="1"/>
</dbReference>
<dbReference type="NCBIfam" id="TIGR00976">
    <property type="entry name" value="CocE_NonD"/>
    <property type="match status" value="1"/>
</dbReference>
<dbReference type="GO" id="GO:0008239">
    <property type="term" value="F:dipeptidyl-peptidase activity"/>
    <property type="evidence" value="ECO:0007669"/>
    <property type="project" value="InterPro"/>
</dbReference>
<dbReference type="SUPFAM" id="SSF53474">
    <property type="entry name" value="alpha/beta-Hydrolases"/>
    <property type="match status" value="1"/>
</dbReference>
<dbReference type="EMBL" id="LJVE01000078">
    <property type="protein sequence ID" value="KPL13893.1"/>
    <property type="molecule type" value="Genomic_DNA"/>
</dbReference>
<dbReference type="InterPro" id="IPR000383">
    <property type="entry name" value="Xaa-Pro-like_dom"/>
</dbReference>
<dbReference type="SMART" id="SM00939">
    <property type="entry name" value="PepX_C"/>
    <property type="match status" value="1"/>
</dbReference>
<dbReference type="InterPro" id="IPR005674">
    <property type="entry name" value="CocE/Ser_esterase"/>
</dbReference>
<reference evidence="3 4" key="1">
    <citation type="journal article" date="2015" name="Microbiome">
        <title>Genomic resolution of linkages in carbon, nitrogen, and sulfur cycling among widespread estuary sediment bacteria.</title>
        <authorList>
            <person name="Baker B.J."/>
            <person name="Lazar C.S."/>
            <person name="Teske A.P."/>
            <person name="Dick G.J."/>
        </authorList>
    </citation>
    <scope>NUCLEOTIDE SEQUENCE [LARGE SCALE GENOMIC DNA]</scope>
    <source>
        <strain evidence="3">SM1_77</strain>
    </source>
</reference>
<dbReference type="InterPro" id="IPR013736">
    <property type="entry name" value="Xaa-Pro_dipept_C"/>
</dbReference>
<dbReference type="Gene3D" id="2.60.120.260">
    <property type="entry name" value="Galactose-binding domain-like"/>
    <property type="match status" value="1"/>
</dbReference>
<dbReference type="Proteomes" id="UP000050975">
    <property type="component" value="Unassembled WGS sequence"/>
</dbReference>
<feature type="domain" description="Xaa-Pro dipeptidyl-peptidase C-terminal" evidence="2">
    <location>
        <begin position="326"/>
        <end position="572"/>
    </location>
</feature>
<keyword evidence="1" id="KW-0378">Hydrolase</keyword>
<dbReference type="Pfam" id="PF02129">
    <property type="entry name" value="Peptidase_S15"/>
    <property type="match status" value="1"/>
</dbReference>
<sequence>MVRGQKPERVGYRASKFGKYVGYSQPLYSEWTRASRYLEMSDGVKLAMDIIRPAKNGRPVEKSLPVVWNYYRYHRARVNDGNILSMVDRSPPLQMLVKHGYVIVVVDARGTGASYGSGDRGPNTEQEARHTYEITEWIATQSWCDGNVGMFGHSYSGYIQFRAAGEAPPHLKAIFPSMATFDLYEVMYRGGVFGDKFAQGASRSLNYWDIETAAPPVDNDSAGEMLAEARAEHLNNVDPYVFLKMYTYRDTRQNDIVFWIENNPGTYVKEVNESGIPVYQWAGWYDFNIRDMFQWYANLKNPQKLTIGPWSHASYDWDDLLAVEQLRWFDYWLKGIGNGIMDEPAINYAVIESNDVNKWYSNDDWPLSNTNNTSFFFEAGPSGSIKSVNDGILTTEEPTRDKDHDKYAVDYSTTSEEDDMSTNDAKALTFTSMPLEDDMAIIGHPIVTFFVTSTAEDVDFYVYLEEVDGHGVSKCITDGILRASHRSLMEPPFDNLGLPYHRHFAADIKPLPKDKPAELILDLLPISRVFRKGNRMRVAITCADKSYTEQGQLDPAPTVILYHNKQFASYISLPIVKE</sequence>
<dbReference type="InterPro" id="IPR008979">
    <property type="entry name" value="Galactose-bd-like_sf"/>
</dbReference>